<dbReference type="Gene3D" id="3.30.2310.20">
    <property type="entry name" value="RelE-like"/>
    <property type="match status" value="1"/>
</dbReference>
<name>A0AAJ6BGQ4_9BACT</name>
<evidence type="ECO:0000256" key="1">
    <source>
        <dbReference type="ARBA" id="ARBA00022649"/>
    </source>
</evidence>
<dbReference type="Proteomes" id="UP001220610">
    <property type="component" value="Chromosome"/>
</dbReference>
<gene>
    <name evidence="2" type="ORF">P0Y53_02830</name>
</gene>
<evidence type="ECO:0000313" key="2">
    <source>
        <dbReference type="EMBL" id="WEK36423.1"/>
    </source>
</evidence>
<organism evidence="2 3">
    <name type="scientific">Candidatus Pseudobacter hemicellulosilyticus</name>
    <dbReference type="NCBI Taxonomy" id="3121375"/>
    <lineage>
        <taxon>Bacteria</taxon>
        <taxon>Pseudomonadati</taxon>
        <taxon>Bacteroidota</taxon>
        <taxon>Chitinophagia</taxon>
        <taxon>Chitinophagales</taxon>
        <taxon>Chitinophagaceae</taxon>
        <taxon>Pseudobacter</taxon>
    </lineage>
</organism>
<accession>A0AAJ6BGQ4</accession>
<keyword evidence="1" id="KW-1277">Toxin-antitoxin system</keyword>
<proteinExistence type="predicted"/>
<reference evidence="2" key="1">
    <citation type="submission" date="2023-03" db="EMBL/GenBank/DDBJ databases">
        <title>Andean soil-derived lignocellulolytic bacterial consortium as a source of novel taxa and putative plastic-active enzymes.</title>
        <authorList>
            <person name="Diaz-Garcia L."/>
            <person name="Chuvochina M."/>
            <person name="Feuerriegel G."/>
            <person name="Bunk B."/>
            <person name="Sproer C."/>
            <person name="Streit W.R."/>
            <person name="Rodriguez L.M."/>
            <person name="Overmann J."/>
            <person name="Jimenez D.J."/>
        </authorList>
    </citation>
    <scope>NUCLEOTIDE SEQUENCE</scope>
    <source>
        <strain evidence="2">MAG 7</strain>
    </source>
</reference>
<dbReference type="EMBL" id="CP119311">
    <property type="protein sequence ID" value="WEK36423.1"/>
    <property type="molecule type" value="Genomic_DNA"/>
</dbReference>
<dbReference type="InterPro" id="IPR035093">
    <property type="entry name" value="RelE/ParE_toxin_dom_sf"/>
</dbReference>
<dbReference type="Pfam" id="PF05016">
    <property type="entry name" value="ParE_toxin"/>
    <property type="match status" value="1"/>
</dbReference>
<evidence type="ECO:0000313" key="3">
    <source>
        <dbReference type="Proteomes" id="UP001220610"/>
    </source>
</evidence>
<dbReference type="AlphaFoldDB" id="A0AAJ6BGQ4"/>
<protein>
    <submittedName>
        <fullName evidence="2">Type II toxin-antitoxin system RelE/ParE family toxin</fullName>
    </submittedName>
</protein>
<dbReference type="InterPro" id="IPR007712">
    <property type="entry name" value="RelE/ParE_toxin"/>
</dbReference>
<sequence>MEKENKELFSVILSSRSVREISSSWEWYEDRAEGLGDRFVENVKAKIAQVVTNPTHYSARYKDYREASIDTFPFQLIFHLNSKKKTVRILSVFHSARNPRNKYKVKK</sequence>